<dbReference type="InterPro" id="IPR011042">
    <property type="entry name" value="6-blade_b-propeller_TolB-like"/>
</dbReference>
<dbReference type="EMBL" id="PNBX01000023">
    <property type="protein sequence ID" value="TMO69166.1"/>
    <property type="molecule type" value="Genomic_DNA"/>
</dbReference>
<gene>
    <name evidence="5" type="ORF">CWC19_06240</name>
</gene>
<dbReference type="OrthoDB" id="5900874at2"/>
<evidence type="ECO:0000256" key="1">
    <source>
        <dbReference type="ARBA" id="ARBA00023125"/>
    </source>
</evidence>
<evidence type="ECO:0000259" key="4">
    <source>
        <dbReference type="PROSITE" id="PS51755"/>
    </source>
</evidence>
<dbReference type="Gene3D" id="1.10.10.10">
    <property type="entry name" value="Winged helix-like DNA-binding domain superfamily/Winged helix DNA-binding domain"/>
    <property type="match status" value="1"/>
</dbReference>
<keyword evidence="3" id="KW-0812">Transmembrane</keyword>
<keyword evidence="3" id="KW-1133">Transmembrane helix</keyword>
<dbReference type="SUPFAM" id="SSF82171">
    <property type="entry name" value="DPP6 N-terminal domain-like"/>
    <property type="match status" value="1"/>
</dbReference>
<feature type="domain" description="OmpR/PhoB-type" evidence="4">
    <location>
        <begin position="1"/>
        <end position="98"/>
    </location>
</feature>
<keyword evidence="3" id="KW-0472">Membrane</keyword>
<dbReference type="PROSITE" id="PS51755">
    <property type="entry name" value="OMPR_PHOB"/>
    <property type="match status" value="1"/>
</dbReference>
<dbReference type="InterPro" id="IPR011044">
    <property type="entry name" value="Quino_amine_DH_bsu"/>
</dbReference>
<reference evidence="5 6" key="1">
    <citation type="submission" date="2018-01" db="EMBL/GenBank/DDBJ databases">
        <authorList>
            <person name="Paulsen S."/>
            <person name="Gram L.K."/>
        </authorList>
    </citation>
    <scope>NUCLEOTIDE SEQUENCE [LARGE SCALE GENOMIC DNA]</scope>
    <source>
        <strain evidence="5 6">S3790</strain>
    </source>
</reference>
<dbReference type="InterPro" id="IPR016032">
    <property type="entry name" value="Sig_transdc_resp-reg_C-effctor"/>
</dbReference>
<protein>
    <recommendedName>
        <fullName evidence="4">OmpR/PhoB-type domain-containing protein</fullName>
    </recommendedName>
</protein>
<accession>A0A5S3VB40</accession>
<dbReference type="Gene3D" id="2.130.10.10">
    <property type="entry name" value="YVTN repeat-like/Quinoprotein amine dehydrogenase"/>
    <property type="match status" value="1"/>
</dbReference>
<name>A0A5S3VB40_9GAMM</name>
<reference evidence="6" key="2">
    <citation type="submission" date="2019-06" db="EMBL/GenBank/DDBJ databases">
        <title>Co-occurence of chitin degradation, pigmentation and bioactivity in marine Pseudoalteromonas.</title>
        <authorList>
            <person name="Sonnenschein E.C."/>
            <person name="Bech P.K."/>
        </authorList>
    </citation>
    <scope>NUCLEOTIDE SEQUENCE [LARGE SCALE GENOMIC DNA]</scope>
    <source>
        <strain evidence="6">S3790</strain>
    </source>
</reference>
<dbReference type="Gene3D" id="2.120.10.30">
    <property type="entry name" value="TolB, C-terminal domain"/>
    <property type="match status" value="1"/>
</dbReference>
<dbReference type="AlphaFoldDB" id="A0A5S3VB40"/>
<keyword evidence="1 2" id="KW-0238">DNA-binding</keyword>
<evidence type="ECO:0000256" key="2">
    <source>
        <dbReference type="PROSITE-ProRule" id="PRU01091"/>
    </source>
</evidence>
<sequence length="665" mass="76273">MKYKLGKVIFDSQKHTLTCSSHVRELDPKSYELLIVFINNHNDVLSREQLITLAWQGRVVSDSAINKAVSKLRQHFETLIPNIEVISTKAKFGYVLSCPVEKVGYKKHKAIFSYTALGLFSATLLIVFILHIMQLDQSTGTEVTYLERVTAHNGIEIHISASRLGELLYVTAESATNQPSQLILRSTEKRQESILPLNPKYFHSTVISPSGKTIAGVKKQNNGCIITFYDIKQNRQVDTFDCVSMEDIKLTWQNNEEAIFIRARKSNAAPFFVYRIMLATKSIQQISLPLKEAQLGGDFLLAAHPSKNLLAYARYSGVNQTQVHIINSISLDKVATYDINHSLNAITWHVATETLYLANQKSLYEIQEHSAEVNLITQLSYPVHSISASQVGGKDVLFLSQYHASTQLQTFNINTKAATTVFANAALNRLPKKLKNNKTLFVSDIEQQHDLWMIDDGSPKRLILPFEFGFTRYHINHTEEYVVFEKAGAVYEYELSSLTLNKVFDATHKAYAVNYTNNNHDLLYGSNKTGQWQLWYFDRQLKQHKQLTQHGGYSGYLYKDKLYFTKREHSGLWTLNKNKEVRMIENFSNINWLNWQIINGSIYFYRKTSGIWSYDLKTTEERLVMPTPHNFVHQYTVHADQQSITYVHIQPMQGDIQKLTIQAHH</sequence>
<evidence type="ECO:0000313" key="5">
    <source>
        <dbReference type="EMBL" id="TMO69166.1"/>
    </source>
</evidence>
<dbReference type="GO" id="GO:0003677">
    <property type="term" value="F:DNA binding"/>
    <property type="evidence" value="ECO:0007669"/>
    <property type="project" value="UniProtKB-UniRule"/>
</dbReference>
<feature type="DNA-binding region" description="OmpR/PhoB-type" evidence="2">
    <location>
        <begin position="1"/>
        <end position="98"/>
    </location>
</feature>
<comment type="caution">
    <text evidence="5">The sequence shown here is derived from an EMBL/GenBank/DDBJ whole genome shotgun (WGS) entry which is preliminary data.</text>
</comment>
<organism evidence="5 6">
    <name type="scientific">Pseudoalteromonas aurantia</name>
    <dbReference type="NCBI Taxonomy" id="43654"/>
    <lineage>
        <taxon>Bacteria</taxon>
        <taxon>Pseudomonadati</taxon>
        <taxon>Pseudomonadota</taxon>
        <taxon>Gammaproteobacteria</taxon>
        <taxon>Alteromonadales</taxon>
        <taxon>Pseudoalteromonadaceae</taxon>
        <taxon>Pseudoalteromonas</taxon>
    </lineage>
</organism>
<dbReference type="Pfam" id="PF00486">
    <property type="entry name" value="Trans_reg_C"/>
    <property type="match status" value="1"/>
</dbReference>
<dbReference type="GO" id="GO:0000160">
    <property type="term" value="P:phosphorelay signal transduction system"/>
    <property type="evidence" value="ECO:0007669"/>
    <property type="project" value="InterPro"/>
</dbReference>
<feature type="transmembrane region" description="Helical" evidence="3">
    <location>
        <begin position="111"/>
        <end position="133"/>
    </location>
</feature>
<dbReference type="GO" id="GO:0006355">
    <property type="term" value="P:regulation of DNA-templated transcription"/>
    <property type="evidence" value="ECO:0007669"/>
    <property type="project" value="InterPro"/>
</dbReference>
<evidence type="ECO:0000256" key="3">
    <source>
        <dbReference type="SAM" id="Phobius"/>
    </source>
</evidence>
<dbReference type="InterPro" id="IPR015943">
    <property type="entry name" value="WD40/YVTN_repeat-like_dom_sf"/>
</dbReference>
<dbReference type="Proteomes" id="UP000307217">
    <property type="component" value="Unassembled WGS sequence"/>
</dbReference>
<dbReference type="SMART" id="SM00862">
    <property type="entry name" value="Trans_reg_C"/>
    <property type="match status" value="1"/>
</dbReference>
<dbReference type="InterPro" id="IPR001867">
    <property type="entry name" value="OmpR/PhoB-type_DNA-bd"/>
</dbReference>
<proteinExistence type="predicted"/>
<dbReference type="SUPFAM" id="SSF50969">
    <property type="entry name" value="YVTN repeat-like/Quinoprotein amine dehydrogenase"/>
    <property type="match status" value="1"/>
</dbReference>
<dbReference type="CDD" id="cd00383">
    <property type="entry name" value="trans_reg_C"/>
    <property type="match status" value="1"/>
</dbReference>
<dbReference type="RefSeq" id="WP_138590987.1">
    <property type="nucleotide sequence ID" value="NZ_PNBX01000023.1"/>
</dbReference>
<dbReference type="InterPro" id="IPR036388">
    <property type="entry name" value="WH-like_DNA-bd_sf"/>
</dbReference>
<dbReference type="SUPFAM" id="SSF46894">
    <property type="entry name" value="C-terminal effector domain of the bipartite response regulators"/>
    <property type="match status" value="1"/>
</dbReference>
<evidence type="ECO:0000313" key="6">
    <source>
        <dbReference type="Proteomes" id="UP000307217"/>
    </source>
</evidence>